<protein>
    <recommendedName>
        <fullName evidence="4">Trehalase</fullName>
        <ecNumber evidence="4">3.2.1.28</ecNumber>
    </recommendedName>
    <alternativeName>
        <fullName evidence="4">Alpha-trehalose glucohydrolase</fullName>
    </alternativeName>
</protein>
<gene>
    <name evidence="6" type="ORF">P43SY_007123</name>
</gene>
<dbReference type="PANTHER" id="PTHR23403:SF1">
    <property type="entry name" value="TREHALASE"/>
    <property type="match status" value="1"/>
</dbReference>
<feature type="transmembrane region" description="Helical" evidence="5">
    <location>
        <begin position="53"/>
        <end position="75"/>
    </location>
</feature>
<dbReference type="GO" id="GO:0004555">
    <property type="term" value="F:alpha,alpha-trehalase activity"/>
    <property type="evidence" value="ECO:0007669"/>
    <property type="project" value="UniProtKB-EC"/>
</dbReference>
<dbReference type="InterPro" id="IPR008928">
    <property type="entry name" value="6-hairpin_glycosidase_sf"/>
</dbReference>
<evidence type="ECO:0000256" key="4">
    <source>
        <dbReference type="RuleBase" id="RU361180"/>
    </source>
</evidence>
<evidence type="ECO:0000256" key="2">
    <source>
        <dbReference type="ARBA" id="ARBA00022801"/>
    </source>
</evidence>
<evidence type="ECO:0000256" key="5">
    <source>
        <dbReference type="SAM" id="Phobius"/>
    </source>
</evidence>
<keyword evidence="7" id="KW-1185">Reference proteome</keyword>
<dbReference type="PANTHER" id="PTHR23403">
    <property type="entry name" value="TREHALASE"/>
    <property type="match status" value="1"/>
</dbReference>
<dbReference type="SUPFAM" id="SSF48208">
    <property type="entry name" value="Six-hairpin glycosidases"/>
    <property type="match status" value="1"/>
</dbReference>
<dbReference type="GO" id="GO:0005993">
    <property type="term" value="P:trehalose catabolic process"/>
    <property type="evidence" value="ECO:0007669"/>
    <property type="project" value="TreeGrafter"/>
</dbReference>
<dbReference type="AlphaFoldDB" id="A0AAD5QBU8"/>
<keyword evidence="5" id="KW-0812">Transmembrane</keyword>
<comment type="caution">
    <text evidence="6">The sequence shown here is derived from an EMBL/GenBank/DDBJ whole genome shotgun (WGS) entry which is preliminary data.</text>
</comment>
<evidence type="ECO:0000256" key="3">
    <source>
        <dbReference type="ARBA" id="ARBA00023295"/>
    </source>
</evidence>
<dbReference type="PROSITE" id="PS00927">
    <property type="entry name" value="TREHALASE_1"/>
    <property type="match status" value="1"/>
</dbReference>
<dbReference type="InterPro" id="IPR001661">
    <property type="entry name" value="Glyco_hydro_37"/>
</dbReference>
<keyword evidence="5" id="KW-1133">Transmembrane helix</keyword>
<evidence type="ECO:0000256" key="1">
    <source>
        <dbReference type="ARBA" id="ARBA00005615"/>
    </source>
</evidence>
<sequence length="712" mass="80918">MPSAQSAAIDDLEAVREEEICLCPKPDVNTGQISRGGVRVCDRARRQRRRYRWWLRHSGPVLVMALLCGALWTAVKWSFAATDRSSPGVRVQYALQHRPLIPRTPPPRHLPPPVLSLFERLEHGRLDVESERLMDIFCRGPLLHAVQTANVFPDSKHFVDMPIKSNSSVFDVLVDFQRRRLALTEFRSDLETESHASLLRAFLDDHFDPPGSDLVPITPYDFQSHSTPPKIAQIQNVELREWALALHKLWSTLGRLPNLETTSSFLHAKALEDDPHLGQAQNVLIVPGGRFRESYYWDSYWIVQGLLVSGMPQTARGVVNNLLEYVAEFGFVPNGGRIYYLTRSQPPMLSDMVYAVARKPRNASHVAFDASYLRSAVPILELEYEFWMQRGPGGHAVEIVRPTERHNSRGHPVSVTHVLNRFISNANHARPESYREDVDVAAEIYGDTVESDHGRATETEANKVKYFNDVIAAAESGWDFSSRWLRDSRDMGSMFTSCILPVDLNAVMYRMERNLMRFHDYLGHKARAKFFRRAAEARREAIDAVLWNSTQRAWKDYNLETGQHSTIVSVSDYAPLWAKAFDPDDMERLQGIVESLKHSGLLQEGGIQTTTTFTGQQWDAPNAWPPEQDMIIEGLLFANIPESHTLARELTKTWIHTSLSAWRDTGLMFEKYNATEIGGLGVGGEYFPQFGFGWTNGVILKFLTIHQNLLLE</sequence>
<accession>A0AAD5QBU8</accession>
<dbReference type="EMBL" id="JAKCXM010000083">
    <property type="protein sequence ID" value="KAJ0403372.1"/>
    <property type="molecule type" value="Genomic_DNA"/>
</dbReference>
<evidence type="ECO:0000313" key="7">
    <source>
        <dbReference type="Proteomes" id="UP001209570"/>
    </source>
</evidence>
<proteinExistence type="inferred from homology"/>
<evidence type="ECO:0000313" key="6">
    <source>
        <dbReference type="EMBL" id="KAJ0403372.1"/>
    </source>
</evidence>
<dbReference type="EC" id="3.2.1.28" evidence="4"/>
<keyword evidence="2 4" id="KW-0378">Hydrolase</keyword>
<dbReference type="Gene3D" id="1.50.10.10">
    <property type="match status" value="1"/>
</dbReference>
<dbReference type="Proteomes" id="UP001209570">
    <property type="component" value="Unassembled WGS sequence"/>
</dbReference>
<dbReference type="PRINTS" id="PR00744">
    <property type="entry name" value="GLHYDRLASE37"/>
</dbReference>
<reference evidence="6" key="1">
    <citation type="submission" date="2021-12" db="EMBL/GenBank/DDBJ databases">
        <title>Prjna785345.</title>
        <authorList>
            <person name="Rujirawat T."/>
            <person name="Krajaejun T."/>
        </authorList>
    </citation>
    <scope>NUCLEOTIDE SEQUENCE</scope>
    <source>
        <strain evidence="6">Pi057C3</strain>
    </source>
</reference>
<comment type="catalytic activity">
    <reaction evidence="4">
        <text>alpha,alpha-trehalose + H2O = alpha-D-glucose + beta-D-glucose</text>
        <dbReference type="Rhea" id="RHEA:32675"/>
        <dbReference type="ChEBI" id="CHEBI:15377"/>
        <dbReference type="ChEBI" id="CHEBI:15903"/>
        <dbReference type="ChEBI" id="CHEBI:16551"/>
        <dbReference type="ChEBI" id="CHEBI:17925"/>
        <dbReference type="EC" id="3.2.1.28"/>
    </reaction>
</comment>
<name>A0AAD5QBU8_PYTIN</name>
<dbReference type="InterPro" id="IPR018232">
    <property type="entry name" value="Glyco_hydro_37_CS"/>
</dbReference>
<keyword evidence="3 4" id="KW-0326">Glycosidase</keyword>
<dbReference type="PROSITE" id="PS00928">
    <property type="entry name" value="TREHALASE_2"/>
    <property type="match status" value="1"/>
</dbReference>
<comment type="similarity">
    <text evidence="1 4">Belongs to the glycosyl hydrolase 37 family.</text>
</comment>
<dbReference type="InterPro" id="IPR012341">
    <property type="entry name" value="6hp_glycosidase-like_sf"/>
</dbReference>
<dbReference type="Pfam" id="PF01204">
    <property type="entry name" value="Trehalase"/>
    <property type="match status" value="1"/>
</dbReference>
<organism evidence="6 7">
    <name type="scientific">Pythium insidiosum</name>
    <name type="common">Pythiosis disease agent</name>
    <dbReference type="NCBI Taxonomy" id="114742"/>
    <lineage>
        <taxon>Eukaryota</taxon>
        <taxon>Sar</taxon>
        <taxon>Stramenopiles</taxon>
        <taxon>Oomycota</taxon>
        <taxon>Peronosporomycetes</taxon>
        <taxon>Pythiales</taxon>
        <taxon>Pythiaceae</taxon>
        <taxon>Pythium</taxon>
    </lineage>
</organism>
<keyword evidence="5" id="KW-0472">Membrane</keyword>